<feature type="non-terminal residue" evidence="7">
    <location>
        <position position="234"/>
    </location>
</feature>
<gene>
    <name evidence="7" type="ORF">PMAYCL1PPCAC_14566</name>
</gene>
<dbReference type="SUPFAM" id="SSF53448">
    <property type="entry name" value="Nucleotide-diphospho-sugar transferases"/>
    <property type="match status" value="1"/>
</dbReference>
<protein>
    <recommendedName>
        <fullName evidence="6">Glycosyl transferase 64 domain-containing protein</fullName>
    </recommendedName>
</protein>
<evidence type="ECO:0000259" key="6">
    <source>
        <dbReference type="Pfam" id="PF09258"/>
    </source>
</evidence>
<name>A0AAN4ZP89_9BILA</name>
<sequence length="234" mass="27228">LNQKQIGILVIILTYNRDSGVKKIIENLRNCPHLNKVIIVWNNLERRPNGTWPEIHVPVEFILAERNSLISRFVPYDRIETDAVVSLDDDTGLGQPELVFAFRMWRENRDRIVGFPERVHKERKGKLTYGTSGVCQYSMVLTGFALMHKEFLYEFVYNQHPTILDYIQENRNCEDIAMNFLIAHLTRRPPLKVIKKTGLSNGSKGLSTRGDHYTQRSECIQLFTEVYGYNPLLF</sequence>
<evidence type="ECO:0000313" key="7">
    <source>
        <dbReference type="EMBL" id="GMR44371.1"/>
    </source>
</evidence>
<dbReference type="PANTHER" id="PTHR48261">
    <property type="entry name" value="ACETYLGLUCOSAMINYLTRANSFERASE"/>
    <property type="match status" value="1"/>
</dbReference>
<comment type="similarity">
    <text evidence="2">Belongs to the glycosyltransferase 47 family.</text>
</comment>
<dbReference type="GO" id="GO:0005789">
    <property type="term" value="C:endoplasmic reticulum membrane"/>
    <property type="evidence" value="ECO:0007669"/>
    <property type="project" value="UniProtKB-SubCell"/>
</dbReference>
<keyword evidence="3" id="KW-0808">Transferase</keyword>
<keyword evidence="8" id="KW-1185">Reference proteome</keyword>
<proteinExistence type="inferred from homology"/>
<evidence type="ECO:0000256" key="3">
    <source>
        <dbReference type="ARBA" id="ARBA00022679"/>
    </source>
</evidence>
<dbReference type="GO" id="GO:1901135">
    <property type="term" value="P:carbohydrate derivative metabolic process"/>
    <property type="evidence" value="ECO:0007669"/>
    <property type="project" value="UniProtKB-ARBA"/>
</dbReference>
<accession>A0AAN4ZP89</accession>
<dbReference type="InterPro" id="IPR029044">
    <property type="entry name" value="Nucleotide-diphossugar_trans"/>
</dbReference>
<dbReference type="Proteomes" id="UP001328107">
    <property type="component" value="Unassembled WGS sequence"/>
</dbReference>
<comment type="caution">
    <text evidence="7">The sequence shown here is derived from an EMBL/GenBank/DDBJ whole genome shotgun (WGS) entry which is preliminary data.</text>
</comment>
<dbReference type="EMBL" id="BTRK01000003">
    <property type="protein sequence ID" value="GMR44371.1"/>
    <property type="molecule type" value="Genomic_DNA"/>
</dbReference>
<feature type="non-terminal residue" evidence="7">
    <location>
        <position position="1"/>
    </location>
</feature>
<reference evidence="8" key="1">
    <citation type="submission" date="2022-10" db="EMBL/GenBank/DDBJ databases">
        <title>Genome assembly of Pristionchus species.</title>
        <authorList>
            <person name="Yoshida K."/>
            <person name="Sommer R.J."/>
        </authorList>
    </citation>
    <scope>NUCLEOTIDE SEQUENCE [LARGE SCALE GENOMIC DNA]</scope>
    <source>
        <strain evidence="8">RS5460</strain>
    </source>
</reference>
<dbReference type="GO" id="GO:0016757">
    <property type="term" value="F:glycosyltransferase activity"/>
    <property type="evidence" value="ECO:0007669"/>
    <property type="project" value="InterPro"/>
</dbReference>
<feature type="domain" description="Glycosyl transferase 64" evidence="6">
    <location>
        <begin position="10"/>
        <end position="233"/>
    </location>
</feature>
<dbReference type="Pfam" id="PF09258">
    <property type="entry name" value="Glyco_transf_64"/>
    <property type="match status" value="1"/>
</dbReference>
<dbReference type="Gene3D" id="3.90.550.10">
    <property type="entry name" value="Spore Coat Polysaccharide Biosynthesis Protein SpsA, Chain A"/>
    <property type="match status" value="1"/>
</dbReference>
<dbReference type="InterPro" id="IPR015338">
    <property type="entry name" value="GT64_dom"/>
</dbReference>
<dbReference type="PANTHER" id="PTHR48261:SF2">
    <property type="entry name" value="ACETYLGLUCOSAMINYLTRANSFERASE"/>
    <property type="match status" value="1"/>
</dbReference>
<evidence type="ECO:0000256" key="2">
    <source>
        <dbReference type="ARBA" id="ARBA00010271"/>
    </source>
</evidence>
<dbReference type="AlphaFoldDB" id="A0AAN4ZP89"/>
<evidence type="ECO:0000256" key="1">
    <source>
        <dbReference type="ARBA" id="ARBA00004648"/>
    </source>
</evidence>
<keyword evidence="4" id="KW-0472">Membrane</keyword>
<keyword evidence="5" id="KW-1015">Disulfide bond</keyword>
<evidence type="ECO:0000256" key="4">
    <source>
        <dbReference type="ARBA" id="ARBA00023136"/>
    </source>
</evidence>
<dbReference type="InterPro" id="IPR004263">
    <property type="entry name" value="Exostosin"/>
</dbReference>
<evidence type="ECO:0000256" key="5">
    <source>
        <dbReference type="ARBA" id="ARBA00023157"/>
    </source>
</evidence>
<organism evidence="7 8">
    <name type="scientific">Pristionchus mayeri</name>
    <dbReference type="NCBI Taxonomy" id="1317129"/>
    <lineage>
        <taxon>Eukaryota</taxon>
        <taxon>Metazoa</taxon>
        <taxon>Ecdysozoa</taxon>
        <taxon>Nematoda</taxon>
        <taxon>Chromadorea</taxon>
        <taxon>Rhabditida</taxon>
        <taxon>Rhabditina</taxon>
        <taxon>Diplogasteromorpha</taxon>
        <taxon>Diplogasteroidea</taxon>
        <taxon>Neodiplogasteridae</taxon>
        <taxon>Pristionchus</taxon>
    </lineage>
</organism>
<evidence type="ECO:0000313" key="8">
    <source>
        <dbReference type="Proteomes" id="UP001328107"/>
    </source>
</evidence>
<comment type="subcellular location">
    <subcellularLocation>
        <location evidence="1">Endoplasmic reticulum membrane</location>
        <topology evidence="1">Single-pass type II membrane protein</topology>
    </subcellularLocation>
</comment>